<keyword evidence="4" id="KW-0067">ATP-binding</keyword>
<name>A0ABT5GAK3_9MOLU</name>
<protein>
    <submittedName>
        <fullName evidence="6">4-diphosphocytidyl-2C-methyl-D-erythritol synthase</fullName>
    </submittedName>
</protein>
<dbReference type="RefSeq" id="WP_255034668.1">
    <property type="nucleotide sequence ID" value="NZ_CP101414.1"/>
</dbReference>
<keyword evidence="3" id="KW-0418">Kinase</keyword>
<dbReference type="InterPro" id="IPR006204">
    <property type="entry name" value="GHMP_kinase_N_dom"/>
</dbReference>
<dbReference type="EMBL" id="JAJHZM010000007">
    <property type="protein sequence ID" value="MDC4181838.1"/>
    <property type="molecule type" value="Genomic_DNA"/>
</dbReference>
<proteinExistence type="predicted"/>
<keyword evidence="7" id="KW-1185">Reference proteome</keyword>
<dbReference type="Gene3D" id="3.30.70.890">
    <property type="entry name" value="GHMP kinase, C-terminal domain"/>
    <property type="match status" value="1"/>
</dbReference>
<evidence type="ECO:0000256" key="3">
    <source>
        <dbReference type="ARBA" id="ARBA00022777"/>
    </source>
</evidence>
<accession>A0ABT5GAK3</accession>
<evidence type="ECO:0000259" key="5">
    <source>
        <dbReference type="Pfam" id="PF00288"/>
    </source>
</evidence>
<dbReference type="InterPro" id="IPR014721">
    <property type="entry name" value="Ribsml_uS5_D2-typ_fold_subgr"/>
</dbReference>
<organism evidence="6 7">
    <name type="scientific">Mycoplasma bradburyae</name>
    <dbReference type="NCBI Taxonomy" id="2963128"/>
    <lineage>
        <taxon>Bacteria</taxon>
        <taxon>Bacillati</taxon>
        <taxon>Mycoplasmatota</taxon>
        <taxon>Mollicutes</taxon>
        <taxon>Mycoplasmataceae</taxon>
        <taxon>Mycoplasma</taxon>
    </lineage>
</organism>
<evidence type="ECO:0000313" key="6">
    <source>
        <dbReference type="EMBL" id="MDC4181838.1"/>
    </source>
</evidence>
<keyword evidence="2" id="KW-0547">Nucleotide-binding</keyword>
<comment type="caution">
    <text evidence="6">The sequence shown here is derived from an EMBL/GenBank/DDBJ whole genome shotgun (WGS) entry which is preliminary data.</text>
</comment>
<dbReference type="Proteomes" id="UP001220940">
    <property type="component" value="Unassembled WGS sequence"/>
</dbReference>
<gene>
    <name evidence="6" type="ORF">LNO68_01375</name>
</gene>
<dbReference type="SUPFAM" id="SSF54211">
    <property type="entry name" value="Ribosomal protein S5 domain 2-like"/>
    <property type="match status" value="1"/>
</dbReference>
<dbReference type="Pfam" id="PF00288">
    <property type="entry name" value="GHMP_kinases_N"/>
    <property type="match status" value="1"/>
</dbReference>
<evidence type="ECO:0000256" key="4">
    <source>
        <dbReference type="ARBA" id="ARBA00022840"/>
    </source>
</evidence>
<sequence length="239" mass="28118">MNYYRSYGKVNFYLKIKTYHPEIKKHTLDSKLIITKDYYDDIYLQRSKDTQIEYFDEQNQPLVFSDDILLRTKKYLEKKLNQIFNFRVKVIKKIPTLAGMGSASSNAAVLINWIYQEWNIKNQIPYYDIATELGSDIPFFISLKECAIIKNFGDVVIDSNIDGYEIDQIIFNNKKPSTKRIFELLDHSKINPNDLNDLEKPFFSLFPELYQPFKELKKHNNHVLLSGAGSSFVVFKKLK</sequence>
<reference evidence="6" key="1">
    <citation type="submission" date="2021-11" db="EMBL/GenBank/DDBJ databases">
        <title>Description of Mycoplasma bradburyaesp. nov.from sea birds: a tribute to a great mycoplasmologist.</title>
        <authorList>
            <person name="Ramirez A.S."/>
            <person name="Poveda C."/>
            <person name="Suarez-Perez A."/>
            <person name="Rosales R.S."/>
            <person name="Dijkman R."/>
            <person name="Feberwee A."/>
            <person name="Spergser J."/>
            <person name="Szostak M.P."/>
            <person name="Ressel L."/>
            <person name="Calabuig P."/>
            <person name="Catania S."/>
            <person name="Gobbo F."/>
            <person name="Timofte D."/>
            <person name="Poveda J.B."/>
        </authorList>
    </citation>
    <scope>NUCLEOTIDE SEQUENCE [LARGE SCALE GENOMIC DNA]</scope>
    <source>
        <strain evidence="6">T158</strain>
    </source>
</reference>
<dbReference type="PANTHER" id="PTHR43527">
    <property type="entry name" value="4-DIPHOSPHOCYTIDYL-2-C-METHYL-D-ERYTHRITOL KINASE, CHLOROPLASTIC"/>
    <property type="match status" value="1"/>
</dbReference>
<evidence type="ECO:0000256" key="2">
    <source>
        <dbReference type="ARBA" id="ARBA00022741"/>
    </source>
</evidence>
<dbReference type="Gene3D" id="3.30.230.10">
    <property type="match status" value="1"/>
</dbReference>
<evidence type="ECO:0000256" key="1">
    <source>
        <dbReference type="ARBA" id="ARBA00022679"/>
    </source>
</evidence>
<dbReference type="InterPro" id="IPR020568">
    <property type="entry name" value="Ribosomal_Su5_D2-typ_SF"/>
</dbReference>
<dbReference type="InterPro" id="IPR036554">
    <property type="entry name" value="GHMP_kinase_C_sf"/>
</dbReference>
<dbReference type="SUPFAM" id="SSF55060">
    <property type="entry name" value="GHMP Kinase, C-terminal domain"/>
    <property type="match status" value="1"/>
</dbReference>
<keyword evidence="1" id="KW-0808">Transferase</keyword>
<feature type="domain" description="GHMP kinase N-terminal" evidence="5">
    <location>
        <begin position="69"/>
        <end position="141"/>
    </location>
</feature>
<dbReference type="PANTHER" id="PTHR43527:SF2">
    <property type="entry name" value="4-DIPHOSPHOCYTIDYL-2-C-METHYL-D-ERYTHRITOL KINASE, CHLOROPLASTIC"/>
    <property type="match status" value="1"/>
</dbReference>
<evidence type="ECO:0000313" key="7">
    <source>
        <dbReference type="Proteomes" id="UP001220940"/>
    </source>
</evidence>